<keyword evidence="2" id="KW-1185">Reference proteome</keyword>
<organism evidence="1 2">
    <name type="scientific">Homarus americanus</name>
    <name type="common">American lobster</name>
    <dbReference type="NCBI Taxonomy" id="6706"/>
    <lineage>
        <taxon>Eukaryota</taxon>
        <taxon>Metazoa</taxon>
        <taxon>Ecdysozoa</taxon>
        <taxon>Arthropoda</taxon>
        <taxon>Crustacea</taxon>
        <taxon>Multicrustacea</taxon>
        <taxon>Malacostraca</taxon>
        <taxon>Eumalacostraca</taxon>
        <taxon>Eucarida</taxon>
        <taxon>Decapoda</taxon>
        <taxon>Pleocyemata</taxon>
        <taxon>Astacidea</taxon>
        <taxon>Nephropoidea</taxon>
        <taxon>Nephropidae</taxon>
        <taxon>Homarus</taxon>
    </lineage>
</organism>
<evidence type="ECO:0000313" key="2">
    <source>
        <dbReference type="Proteomes" id="UP000747542"/>
    </source>
</evidence>
<protein>
    <submittedName>
        <fullName evidence="1">Uncharacterized protein</fullName>
    </submittedName>
</protein>
<comment type="caution">
    <text evidence="1">The sequence shown here is derived from an EMBL/GenBank/DDBJ whole genome shotgun (WGS) entry which is preliminary data.</text>
</comment>
<gene>
    <name evidence="1" type="ORF">Hamer_G013911</name>
</gene>
<dbReference type="Proteomes" id="UP000747542">
    <property type="component" value="Unassembled WGS sequence"/>
</dbReference>
<dbReference type="EMBL" id="JAHLQT010012946">
    <property type="protein sequence ID" value="KAG7171109.1"/>
    <property type="molecule type" value="Genomic_DNA"/>
</dbReference>
<name>A0A8J5N138_HOMAM</name>
<reference evidence="1" key="1">
    <citation type="journal article" date="2021" name="Sci. Adv.">
        <title>The American lobster genome reveals insights on longevity, neural, and immune adaptations.</title>
        <authorList>
            <person name="Polinski J.M."/>
            <person name="Zimin A.V."/>
            <person name="Clark K.F."/>
            <person name="Kohn A.B."/>
            <person name="Sadowski N."/>
            <person name="Timp W."/>
            <person name="Ptitsyn A."/>
            <person name="Khanna P."/>
            <person name="Romanova D.Y."/>
            <person name="Williams P."/>
            <person name="Greenwood S.J."/>
            <person name="Moroz L.L."/>
            <person name="Walt D.R."/>
            <person name="Bodnar A.G."/>
        </authorList>
    </citation>
    <scope>NUCLEOTIDE SEQUENCE</scope>
    <source>
        <strain evidence="1">GMGI-L3</strain>
    </source>
</reference>
<sequence length="74" mass="8324">MLDRPARDQYQMLIESRGTIVGTRWMEDRIGTRGGRKITLKVGQEMNGADIVGRIPIVRIIAPPDPDQVHVTRA</sequence>
<accession>A0A8J5N138</accession>
<dbReference type="AlphaFoldDB" id="A0A8J5N138"/>
<proteinExistence type="predicted"/>
<evidence type="ECO:0000313" key="1">
    <source>
        <dbReference type="EMBL" id="KAG7171109.1"/>
    </source>
</evidence>